<feature type="non-terminal residue" evidence="4">
    <location>
        <position position="1"/>
    </location>
</feature>
<accession>A0ABT5YGU6</accession>
<gene>
    <name evidence="4" type="ORF">NLU14_21935</name>
</gene>
<dbReference type="Proteomes" id="UP001143391">
    <property type="component" value="Unassembled WGS sequence"/>
</dbReference>
<keyword evidence="2" id="KW-0443">Lipid metabolism</keyword>
<dbReference type="Pfam" id="PF02803">
    <property type="entry name" value="Thiolase_C"/>
    <property type="match status" value="1"/>
</dbReference>
<feature type="domain" description="Thiolase C-terminal" evidence="3">
    <location>
        <begin position="1"/>
        <end position="89"/>
    </location>
</feature>
<dbReference type="InterPro" id="IPR020613">
    <property type="entry name" value="Thiolase_CS"/>
</dbReference>
<evidence type="ECO:0000259" key="3">
    <source>
        <dbReference type="Pfam" id="PF02803"/>
    </source>
</evidence>
<keyword evidence="5" id="KW-1185">Reference proteome</keyword>
<name>A0ABT5YGU6_9GAMM</name>
<proteinExistence type="predicted"/>
<dbReference type="SUPFAM" id="SSF53901">
    <property type="entry name" value="Thiolase-like"/>
    <property type="match status" value="1"/>
</dbReference>
<dbReference type="Gene3D" id="3.40.47.10">
    <property type="match status" value="1"/>
</dbReference>
<evidence type="ECO:0000256" key="1">
    <source>
        <dbReference type="ARBA" id="ARBA00022832"/>
    </source>
</evidence>
<dbReference type="PANTHER" id="PTHR43853">
    <property type="entry name" value="3-KETOACYL-COA THIOLASE, PEROXISOMAL"/>
    <property type="match status" value="1"/>
</dbReference>
<protein>
    <submittedName>
        <fullName evidence="4">Acetyl-CoA C-acyltransferase</fullName>
    </submittedName>
</protein>
<dbReference type="PANTHER" id="PTHR43853:SF8">
    <property type="entry name" value="3-KETOACYL-COA THIOLASE, PEROXISOMAL"/>
    <property type="match status" value="1"/>
</dbReference>
<evidence type="ECO:0000313" key="5">
    <source>
        <dbReference type="Proteomes" id="UP001143391"/>
    </source>
</evidence>
<organism evidence="4 5">
    <name type="scientific">Marinobacter iranensis</name>
    <dbReference type="NCBI Taxonomy" id="2962607"/>
    <lineage>
        <taxon>Bacteria</taxon>
        <taxon>Pseudomonadati</taxon>
        <taxon>Pseudomonadota</taxon>
        <taxon>Gammaproteobacteria</taxon>
        <taxon>Pseudomonadales</taxon>
        <taxon>Marinobacteraceae</taxon>
        <taxon>Marinobacter</taxon>
    </lineage>
</organism>
<evidence type="ECO:0000313" key="4">
    <source>
        <dbReference type="EMBL" id="MDF0752889.1"/>
    </source>
</evidence>
<evidence type="ECO:0000256" key="2">
    <source>
        <dbReference type="ARBA" id="ARBA00023098"/>
    </source>
</evidence>
<reference evidence="4" key="1">
    <citation type="submission" date="2022-07" db="EMBL/GenBank/DDBJ databases">
        <title>Marinobacter iranensis a new bacterium isolate from a hipersaline lake in Iran.</title>
        <authorList>
            <person name="Mohammad A.M.A."/>
            <person name="Cristina S.-P."/>
            <person name="Antonio V."/>
        </authorList>
    </citation>
    <scope>NUCLEOTIDE SEQUENCE</scope>
    <source>
        <strain evidence="4">71-i</strain>
    </source>
</reference>
<dbReference type="InterPro" id="IPR020617">
    <property type="entry name" value="Thiolase_C"/>
</dbReference>
<keyword evidence="1" id="KW-0276">Fatty acid metabolism</keyword>
<dbReference type="InterPro" id="IPR050215">
    <property type="entry name" value="Thiolase-like_sf_Thiolase"/>
</dbReference>
<dbReference type="EMBL" id="JANCMW010000183">
    <property type="protein sequence ID" value="MDF0752889.1"/>
    <property type="molecule type" value="Genomic_DNA"/>
</dbReference>
<sequence length="90" mass="9489">KLLKRAGLRVEDIGLWEINEAFASQCLYCRDTLGIDPDRLNVNGGAIAIGHPFGMSGSRLVGHALIEGRKRGVRHVVVSMCTAGGMGAAG</sequence>
<dbReference type="InterPro" id="IPR016039">
    <property type="entry name" value="Thiolase-like"/>
</dbReference>
<dbReference type="PROSITE" id="PS00737">
    <property type="entry name" value="THIOLASE_2"/>
    <property type="match status" value="1"/>
</dbReference>
<comment type="caution">
    <text evidence="4">The sequence shown here is derived from an EMBL/GenBank/DDBJ whole genome shotgun (WGS) entry which is preliminary data.</text>
</comment>
<feature type="non-terminal residue" evidence="4">
    <location>
        <position position="90"/>
    </location>
</feature>